<proteinExistence type="predicted"/>
<protein>
    <submittedName>
        <fullName evidence="1">Uncharacterized protein</fullName>
    </submittedName>
</protein>
<accession>A0A0E9VXJ4</accession>
<reference evidence="1" key="2">
    <citation type="journal article" date="2015" name="Fish Shellfish Immunol.">
        <title>Early steps in the European eel (Anguilla anguilla)-Vibrio vulnificus interaction in the gills: Role of the RtxA13 toxin.</title>
        <authorList>
            <person name="Callol A."/>
            <person name="Pajuelo D."/>
            <person name="Ebbesson L."/>
            <person name="Teles M."/>
            <person name="MacKenzie S."/>
            <person name="Amaro C."/>
        </authorList>
    </citation>
    <scope>NUCLEOTIDE SEQUENCE</scope>
</reference>
<reference evidence="1" key="1">
    <citation type="submission" date="2014-11" db="EMBL/GenBank/DDBJ databases">
        <authorList>
            <person name="Amaro Gonzalez C."/>
        </authorList>
    </citation>
    <scope>NUCLEOTIDE SEQUENCE</scope>
</reference>
<organism evidence="1">
    <name type="scientific">Anguilla anguilla</name>
    <name type="common">European freshwater eel</name>
    <name type="synonym">Muraena anguilla</name>
    <dbReference type="NCBI Taxonomy" id="7936"/>
    <lineage>
        <taxon>Eukaryota</taxon>
        <taxon>Metazoa</taxon>
        <taxon>Chordata</taxon>
        <taxon>Craniata</taxon>
        <taxon>Vertebrata</taxon>
        <taxon>Euteleostomi</taxon>
        <taxon>Actinopterygii</taxon>
        <taxon>Neopterygii</taxon>
        <taxon>Teleostei</taxon>
        <taxon>Anguilliformes</taxon>
        <taxon>Anguillidae</taxon>
        <taxon>Anguilla</taxon>
    </lineage>
</organism>
<sequence length="35" mass="3899">MGPPLKDTYNSVLTIQNVNSRYCITISVMTSHNSN</sequence>
<dbReference type="EMBL" id="GBXM01026594">
    <property type="protein sequence ID" value="JAH81983.1"/>
    <property type="molecule type" value="Transcribed_RNA"/>
</dbReference>
<dbReference type="AlphaFoldDB" id="A0A0E9VXJ4"/>
<evidence type="ECO:0000313" key="1">
    <source>
        <dbReference type="EMBL" id="JAH81983.1"/>
    </source>
</evidence>
<name>A0A0E9VXJ4_ANGAN</name>